<dbReference type="InterPro" id="IPR010743">
    <property type="entry name" value="Methionine_synth_MetW"/>
</dbReference>
<keyword evidence="1" id="KW-0489">Methyltransferase</keyword>
<comment type="caution">
    <text evidence="1">The sequence shown here is derived from an EMBL/GenBank/DDBJ whole genome shotgun (WGS) entry which is preliminary data.</text>
</comment>
<dbReference type="RefSeq" id="WP_048465774.1">
    <property type="nucleotide sequence ID" value="NZ_JBNTQU010000003.1"/>
</dbReference>
<sequence>MSSVTASLAPAILPQDATGSSRIDHLVMLNLVEPGSRVLDVGCGDGSLLALLRDRRGVDGRGIELSREGVNACLAHGLPVIQGDADTDLAAYPDDAFDYVILSQTIQATRQPRQVLEHLLRIGRRAIVSFPNFGHWRVRSELLLRGRMPMTDILPDPWYETPNIHHCTIRDFVGLCRLVGAQIERASALDASGHPMRFALPWWVWNLVGTQGVFLLRRG</sequence>
<organism evidence="1 2">
    <name type="scientific">Methylobacterium aquaticum</name>
    <dbReference type="NCBI Taxonomy" id="270351"/>
    <lineage>
        <taxon>Bacteria</taxon>
        <taxon>Pseudomonadati</taxon>
        <taxon>Pseudomonadota</taxon>
        <taxon>Alphaproteobacteria</taxon>
        <taxon>Hyphomicrobiales</taxon>
        <taxon>Methylobacteriaceae</taxon>
        <taxon>Methylobacterium</taxon>
    </lineage>
</organism>
<dbReference type="PATRIC" id="fig|270351.6.peg.1996"/>
<keyword evidence="1" id="KW-0808">Transferase</keyword>
<dbReference type="AlphaFoldDB" id="A0A0J6SB86"/>
<dbReference type="SUPFAM" id="SSF53335">
    <property type="entry name" value="S-adenosyl-L-methionine-dependent methyltransferases"/>
    <property type="match status" value="1"/>
</dbReference>
<protein>
    <submittedName>
        <fullName evidence="1">SAM-dependent methyltransferase</fullName>
    </submittedName>
</protein>
<accession>A0A0J6SB86</accession>
<dbReference type="Gene3D" id="3.40.50.150">
    <property type="entry name" value="Vaccinia Virus protein VP39"/>
    <property type="match status" value="1"/>
</dbReference>
<dbReference type="CDD" id="cd02440">
    <property type="entry name" value="AdoMet_MTases"/>
    <property type="match status" value="1"/>
</dbReference>
<proteinExistence type="predicted"/>
<dbReference type="Pfam" id="PF07021">
    <property type="entry name" value="MetW"/>
    <property type="match status" value="1"/>
</dbReference>
<dbReference type="InterPro" id="IPR029063">
    <property type="entry name" value="SAM-dependent_MTases_sf"/>
</dbReference>
<dbReference type="OrthoDB" id="9792690at2"/>
<gene>
    <name evidence="1" type="ORF">VP06_21295</name>
</gene>
<evidence type="ECO:0000313" key="2">
    <source>
        <dbReference type="Proteomes" id="UP000035929"/>
    </source>
</evidence>
<dbReference type="NCBIfam" id="TIGR02081">
    <property type="entry name" value="metW"/>
    <property type="match status" value="1"/>
</dbReference>
<dbReference type="EMBL" id="LABX01000169">
    <property type="protein sequence ID" value="KMO30608.1"/>
    <property type="molecule type" value="Genomic_DNA"/>
</dbReference>
<dbReference type="Proteomes" id="UP000035929">
    <property type="component" value="Unassembled WGS sequence"/>
</dbReference>
<evidence type="ECO:0000313" key="1">
    <source>
        <dbReference type="EMBL" id="KMO30608.1"/>
    </source>
</evidence>
<name>A0A0J6SB86_9HYPH</name>
<dbReference type="GO" id="GO:0032259">
    <property type="term" value="P:methylation"/>
    <property type="evidence" value="ECO:0007669"/>
    <property type="project" value="UniProtKB-KW"/>
</dbReference>
<dbReference type="GO" id="GO:0008168">
    <property type="term" value="F:methyltransferase activity"/>
    <property type="evidence" value="ECO:0007669"/>
    <property type="project" value="UniProtKB-KW"/>
</dbReference>
<reference evidence="1 2" key="1">
    <citation type="submission" date="2015-03" db="EMBL/GenBank/DDBJ databases">
        <title>Genome sequencing of Methylobacterium aquaticum DSM16371 type strain.</title>
        <authorList>
            <person name="Chaudhry V."/>
            <person name="Patil P.B."/>
        </authorList>
    </citation>
    <scope>NUCLEOTIDE SEQUENCE [LARGE SCALE GENOMIC DNA]</scope>
    <source>
        <strain evidence="1 2">DSM 16371</strain>
    </source>
</reference>